<gene>
    <name evidence="1" type="ORF">CR205_14590</name>
</gene>
<dbReference type="Gene3D" id="3.30.450.40">
    <property type="match status" value="1"/>
</dbReference>
<dbReference type="EMBL" id="PDOF01000002">
    <property type="protein sequence ID" value="PYZ96900.1"/>
    <property type="molecule type" value="Genomic_DNA"/>
</dbReference>
<evidence type="ECO:0000313" key="2">
    <source>
        <dbReference type="Proteomes" id="UP000248066"/>
    </source>
</evidence>
<accession>A0A2W0HA26</accession>
<comment type="caution">
    <text evidence="1">The sequence shown here is derived from an EMBL/GenBank/DDBJ whole genome shotgun (WGS) entry which is preliminary data.</text>
</comment>
<dbReference type="OrthoDB" id="2678684at2"/>
<dbReference type="Proteomes" id="UP000248066">
    <property type="component" value="Unassembled WGS sequence"/>
</dbReference>
<keyword evidence="2" id="KW-1185">Reference proteome</keyword>
<dbReference type="SUPFAM" id="SSF55781">
    <property type="entry name" value="GAF domain-like"/>
    <property type="match status" value="1"/>
</dbReference>
<name>A0A2W0HA26_9BACI</name>
<organism evidence="1 2">
    <name type="scientific">Alteribacter lacisalsi</name>
    <dbReference type="NCBI Taxonomy" id="2045244"/>
    <lineage>
        <taxon>Bacteria</taxon>
        <taxon>Bacillati</taxon>
        <taxon>Bacillota</taxon>
        <taxon>Bacilli</taxon>
        <taxon>Bacillales</taxon>
        <taxon>Bacillaceae</taxon>
        <taxon>Alteribacter</taxon>
    </lineage>
</organism>
<dbReference type="InterPro" id="IPR029016">
    <property type="entry name" value="GAF-like_dom_sf"/>
</dbReference>
<dbReference type="RefSeq" id="WP_110520840.1">
    <property type="nucleotide sequence ID" value="NZ_PDOF01000002.1"/>
</dbReference>
<sequence>MSIATDVASLQIMADIYQKKSSNQILQKTVDCLTEQVTYIDWAGIYHAEPDEEPNLLAASNEETDMSWETNAELKFPIEDAAGSTIGVLVVKSREAICFDVTDVSTLEEIAAGLAEIVFAN</sequence>
<evidence type="ECO:0000313" key="1">
    <source>
        <dbReference type="EMBL" id="PYZ96900.1"/>
    </source>
</evidence>
<proteinExistence type="predicted"/>
<protein>
    <submittedName>
        <fullName evidence="1">GAF domain-containing protein</fullName>
    </submittedName>
</protein>
<reference evidence="1 2" key="1">
    <citation type="submission" date="2017-10" db="EMBL/GenBank/DDBJ databases">
        <title>Bacillus sp. nov., a halophilic bacterium isolated from a Yangshapao Lake.</title>
        <authorList>
            <person name="Wang H."/>
        </authorList>
    </citation>
    <scope>NUCLEOTIDE SEQUENCE [LARGE SCALE GENOMIC DNA]</scope>
    <source>
        <strain evidence="1 2">YSP-3</strain>
    </source>
</reference>
<dbReference type="AlphaFoldDB" id="A0A2W0HA26"/>